<gene>
    <name evidence="2" type="ORF">F0562_021047</name>
</gene>
<keyword evidence="3" id="KW-1185">Reference proteome</keyword>
<reference evidence="2 3" key="1">
    <citation type="submission" date="2019-09" db="EMBL/GenBank/DDBJ databases">
        <title>A chromosome-level genome assembly of the Chinese tupelo Nyssa sinensis.</title>
        <authorList>
            <person name="Yang X."/>
            <person name="Kang M."/>
            <person name="Yang Y."/>
            <person name="Xiong H."/>
            <person name="Wang M."/>
            <person name="Zhang Z."/>
            <person name="Wang Z."/>
            <person name="Wu H."/>
            <person name="Ma T."/>
            <person name="Liu J."/>
            <person name="Xi Z."/>
        </authorList>
    </citation>
    <scope>NUCLEOTIDE SEQUENCE [LARGE SCALE GENOMIC DNA]</scope>
    <source>
        <strain evidence="2">J267</strain>
        <tissue evidence="2">Leaf</tissue>
    </source>
</reference>
<name>A0A5J5BLB5_9ASTE</name>
<dbReference type="PANTHER" id="PTHR36777">
    <property type="entry name" value="EXPRESSED PROTEIN"/>
    <property type="match status" value="1"/>
</dbReference>
<keyword evidence="1" id="KW-0472">Membrane</keyword>
<organism evidence="2 3">
    <name type="scientific">Nyssa sinensis</name>
    <dbReference type="NCBI Taxonomy" id="561372"/>
    <lineage>
        <taxon>Eukaryota</taxon>
        <taxon>Viridiplantae</taxon>
        <taxon>Streptophyta</taxon>
        <taxon>Embryophyta</taxon>
        <taxon>Tracheophyta</taxon>
        <taxon>Spermatophyta</taxon>
        <taxon>Magnoliopsida</taxon>
        <taxon>eudicotyledons</taxon>
        <taxon>Gunneridae</taxon>
        <taxon>Pentapetalae</taxon>
        <taxon>asterids</taxon>
        <taxon>Cornales</taxon>
        <taxon>Nyssaceae</taxon>
        <taxon>Nyssa</taxon>
    </lineage>
</organism>
<accession>A0A5J5BLB5</accession>
<dbReference type="PANTHER" id="PTHR36777:SF2">
    <property type="entry name" value="EXPRESSED PROTEIN"/>
    <property type="match status" value="1"/>
</dbReference>
<feature type="transmembrane region" description="Helical" evidence="1">
    <location>
        <begin position="111"/>
        <end position="144"/>
    </location>
</feature>
<evidence type="ECO:0000256" key="1">
    <source>
        <dbReference type="SAM" id="Phobius"/>
    </source>
</evidence>
<dbReference type="Proteomes" id="UP000325577">
    <property type="component" value="Linkage Group LG11"/>
</dbReference>
<sequence length="215" mass="24315">MATTAILRNIVSGSLYYPKYSMKQTLVLNSTRFLSSKSFSKLKKQSLISTIQIKQLKRRSRRTHSFPFVFAAQSNFLRVLQTVWKLGNDGIEAGTKLVPDSVPMTNSEDLVTVVAVTLALFVLKSFVSTASFVLAMLGLAYFTFIALNKDDGPRGGGGITSTEDTLEEARRIMEKYKYLWLDRGYWFLIRDNNLTRSIENPSYLVLNKTCLEKTL</sequence>
<keyword evidence="1" id="KW-1133">Transmembrane helix</keyword>
<protein>
    <submittedName>
        <fullName evidence="2">Uncharacterized protein</fullName>
    </submittedName>
</protein>
<keyword evidence="1" id="KW-0812">Transmembrane</keyword>
<dbReference type="AlphaFoldDB" id="A0A5J5BLB5"/>
<dbReference type="EMBL" id="CM018034">
    <property type="protein sequence ID" value="KAA8543458.1"/>
    <property type="molecule type" value="Genomic_DNA"/>
</dbReference>
<evidence type="ECO:0000313" key="3">
    <source>
        <dbReference type="Proteomes" id="UP000325577"/>
    </source>
</evidence>
<proteinExistence type="predicted"/>
<evidence type="ECO:0000313" key="2">
    <source>
        <dbReference type="EMBL" id="KAA8543458.1"/>
    </source>
</evidence>
<dbReference type="OrthoDB" id="534175at2759"/>